<accession>A0AAU7ARM7</accession>
<name>A0AAU7ARM7_9ACTN</name>
<sequence>MKLAGALIAFASLATVIAFIAALSGSKDDLPGDLRSCVKRGDAVIVHGQANLGAARQEIRAKSLTKLRTARRGDDTIILMAGQRFRLMVLANDTSPTLAGDLPKRLYEHADEFPLVAIEVDPIKGVLGDCIGIVGL</sequence>
<dbReference type="RefSeq" id="WP_354700782.1">
    <property type="nucleotide sequence ID" value="NZ_CP114014.1"/>
</dbReference>
<dbReference type="AlphaFoldDB" id="A0AAU7ARM7"/>
<evidence type="ECO:0000313" key="1">
    <source>
        <dbReference type="EMBL" id="XAY04240.1"/>
    </source>
</evidence>
<reference evidence="1" key="1">
    <citation type="submission" date="2022-12" db="EMBL/GenBank/DDBJ databases">
        <title>Paraconexibacter alkalitolerans sp. nov. and Baekduia alba sp. nov., isolated from soil and emended description of the genera Paraconexibacter (Chun et al., 2020) and Baekduia (An et al., 2020).</title>
        <authorList>
            <person name="Vieira S."/>
            <person name="Huber K.J."/>
            <person name="Geppert A."/>
            <person name="Wolf J."/>
            <person name="Neumann-Schaal M."/>
            <person name="Muesken M."/>
            <person name="Overmann J."/>
        </authorList>
    </citation>
    <scope>NUCLEOTIDE SEQUENCE</scope>
    <source>
        <strain evidence="1">AEG42_29</strain>
    </source>
</reference>
<gene>
    <name evidence="1" type="ORF">DSM112329_01071</name>
</gene>
<dbReference type="EMBL" id="CP114014">
    <property type="protein sequence ID" value="XAY04240.1"/>
    <property type="molecule type" value="Genomic_DNA"/>
</dbReference>
<dbReference type="KEGG" id="parq:DSM112329_01071"/>
<organism evidence="1">
    <name type="scientific">Paraconexibacter sp. AEG42_29</name>
    <dbReference type="NCBI Taxonomy" id="2997339"/>
    <lineage>
        <taxon>Bacteria</taxon>
        <taxon>Bacillati</taxon>
        <taxon>Actinomycetota</taxon>
        <taxon>Thermoleophilia</taxon>
        <taxon>Solirubrobacterales</taxon>
        <taxon>Paraconexibacteraceae</taxon>
        <taxon>Paraconexibacter</taxon>
    </lineage>
</organism>
<protein>
    <submittedName>
        <fullName evidence="1">Uncharacterized protein</fullName>
    </submittedName>
</protein>
<proteinExistence type="predicted"/>